<protein>
    <submittedName>
        <fullName evidence="1">Uncharacterized protein</fullName>
    </submittedName>
</protein>
<dbReference type="Proteomes" id="UP000762676">
    <property type="component" value="Unassembled WGS sequence"/>
</dbReference>
<gene>
    <name evidence="1" type="ORF">ElyMa_002022400</name>
</gene>
<name>A0AAV4F548_9GAST</name>
<dbReference type="EMBL" id="BMAT01004125">
    <property type="protein sequence ID" value="GFR68503.1"/>
    <property type="molecule type" value="Genomic_DNA"/>
</dbReference>
<evidence type="ECO:0000313" key="2">
    <source>
        <dbReference type="Proteomes" id="UP000762676"/>
    </source>
</evidence>
<evidence type="ECO:0000313" key="1">
    <source>
        <dbReference type="EMBL" id="GFR68503.1"/>
    </source>
</evidence>
<reference evidence="1 2" key="1">
    <citation type="journal article" date="2021" name="Elife">
        <title>Chloroplast acquisition without the gene transfer in kleptoplastic sea slugs, Plakobranchus ocellatus.</title>
        <authorList>
            <person name="Maeda T."/>
            <person name="Takahashi S."/>
            <person name="Yoshida T."/>
            <person name="Shimamura S."/>
            <person name="Takaki Y."/>
            <person name="Nagai Y."/>
            <person name="Toyoda A."/>
            <person name="Suzuki Y."/>
            <person name="Arimoto A."/>
            <person name="Ishii H."/>
            <person name="Satoh N."/>
            <person name="Nishiyama T."/>
            <person name="Hasebe M."/>
            <person name="Maruyama T."/>
            <person name="Minagawa J."/>
            <person name="Obokata J."/>
            <person name="Shigenobu S."/>
        </authorList>
    </citation>
    <scope>NUCLEOTIDE SEQUENCE [LARGE SCALE GENOMIC DNA]</scope>
</reference>
<keyword evidence="2" id="KW-1185">Reference proteome</keyword>
<accession>A0AAV4F548</accession>
<organism evidence="1 2">
    <name type="scientific">Elysia marginata</name>
    <dbReference type="NCBI Taxonomy" id="1093978"/>
    <lineage>
        <taxon>Eukaryota</taxon>
        <taxon>Metazoa</taxon>
        <taxon>Spiralia</taxon>
        <taxon>Lophotrochozoa</taxon>
        <taxon>Mollusca</taxon>
        <taxon>Gastropoda</taxon>
        <taxon>Heterobranchia</taxon>
        <taxon>Euthyneura</taxon>
        <taxon>Panpulmonata</taxon>
        <taxon>Sacoglossa</taxon>
        <taxon>Placobranchoidea</taxon>
        <taxon>Plakobranchidae</taxon>
        <taxon>Elysia</taxon>
    </lineage>
</organism>
<proteinExistence type="predicted"/>
<comment type="caution">
    <text evidence="1">The sequence shown here is derived from an EMBL/GenBank/DDBJ whole genome shotgun (WGS) entry which is preliminary data.</text>
</comment>
<dbReference type="AlphaFoldDB" id="A0AAV4F548"/>
<sequence>MGNKYKQRVIFSQEKVDYERLSPVAFVPLQTAWAGACRSILAQSLTRDHSKRPRPGPGQENKVFVETLISVTIALRGKKYNLLMLCCPTGSRHMELNRYMHR</sequence>